<accession>A0ABX1AU50</accession>
<gene>
    <name evidence="1" type="ORF">HCJ92_18940</name>
</gene>
<name>A0ABX1AU50_9ACTN</name>
<evidence type="ECO:0000313" key="2">
    <source>
        <dbReference type="Proteomes" id="UP000746503"/>
    </source>
</evidence>
<dbReference type="EMBL" id="JAAVJB010000196">
    <property type="protein sequence ID" value="NJP68313.1"/>
    <property type="molecule type" value="Genomic_DNA"/>
</dbReference>
<comment type="caution">
    <text evidence="1">The sequence shown here is derived from an EMBL/GenBank/DDBJ whole genome shotgun (WGS) entry which is preliminary data.</text>
</comment>
<dbReference type="RefSeq" id="WP_167934816.1">
    <property type="nucleotide sequence ID" value="NZ_JAAVJB010000196.1"/>
</dbReference>
<organism evidence="1 2">
    <name type="scientific">Streptomyces spiramenti</name>
    <dbReference type="NCBI Taxonomy" id="2720606"/>
    <lineage>
        <taxon>Bacteria</taxon>
        <taxon>Bacillati</taxon>
        <taxon>Actinomycetota</taxon>
        <taxon>Actinomycetes</taxon>
        <taxon>Kitasatosporales</taxon>
        <taxon>Streptomycetaceae</taxon>
        <taxon>Streptomyces</taxon>
    </lineage>
</organism>
<sequence length="229" mass="23635">MGTGTGTGTAAGWDGGRLWYAAYGSNLHVARFDRYRLGGEHPGGARVYPGFRDPSPPAGTVPLTLPGALYFATESPIWHGGRAFYDPVAEPVGGGRAGGVAARGYLLTREQFLDLLAQEMYRLPGQGPEPDLAEAVATGRTRAGDGRYETVVSGGEMDGLPVLTFTAPWGLGDVPGNPPSAAYLHHLVAGLVSAHGWSAARAAAYLAACPGAAGHWEPDAVAALVTAEP</sequence>
<keyword evidence="2" id="KW-1185">Reference proteome</keyword>
<reference evidence="1 2" key="1">
    <citation type="submission" date="2020-03" db="EMBL/GenBank/DDBJ databases">
        <title>Draft genome of Streptomyces sp. ventii, isolated from the Axial Seamount in the Pacific Ocean, and resequencing of the two type strains Streptomyces lonarensis strain NCL 716 and Streptomyces bohaiensis strain 11A07.</title>
        <authorList>
            <person name="Loughran R.M."/>
            <person name="Pfannmuller K.M."/>
            <person name="Wasson B.J."/>
            <person name="Deadmond M.C."/>
            <person name="Paddock B.E."/>
            <person name="Koyack M.J."/>
            <person name="Gallegos D.A."/>
            <person name="Mitchell E.A."/>
            <person name="Ushijima B."/>
            <person name="Saw J.H."/>
            <person name="Mcphail K.L."/>
            <person name="Videau P."/>
        </authorList>
    </citation>
    <scope>NUCLEOTIDE SEQUENCE [LARGE SCALE GENOMIC DNA]</scope>
    <source>
        <strain evidence="2">5675061</strain>
    </source>
</reference>
<evidence type="ECO:0000313" key="1">
    <source>
        <dbReference type="EMBL" id="NJP68313.1"/>
    </source>
</evidence>
<proteinExistence type="predicted"/>
<dbReference type="Gene3D" id="3.10.490.10">
    <property type="entry name" value="Gamma-glutamyl cyclotransferase-like"/>
    <property type="match status" value="1"/>
</dbReference>
<protein>
    <submittedName>
        <fullName evidence="1">Histone deacetylase</fullName>
    </submittedName>
</protein>
<dbReference type="Proteomes" id="UP000746503">
    <property type="component" value="Unassembled WGS sequence"/>
</dbReference>